<evidence type="ECO:0000259" key="5">
    <source>
        <dbReference type="Pfam" id="PF05592"/>
    </source>
</evidence>
<feature type="domain" description="Alpha-L-rhamnosidase six-hairpin glycosidase" evidence="7">
    <location>
        <begin position="466"/>
        <end position="802"/>
    </location>
</feature>
<dbReference type="PANTHER" id="PTHR33307">
    <property type="entry name" value="ALPHA-RHAMNOSIDASE (EUROFUNG)"/>
    <property type="match status" value="1"/>
</dbReference>
<dbReference type="GO" id="GO:0005975">
    <property type="term" value="P:carbohydrate metabolic process"/>
    <property type="evidence" value="ECO:0007669"/>
    <property type="project" value="InterPro"/>
</dbReference>
<dbReference type="PIRSF" id="PIRSF010631">
    <property type="entry name" value="A-rhamnsds"/>
    <property type="match status" value="1"/>
</dbReference>
<dbReference type="InterPro" id="IPR035398">
    <property type="entry name" value="Bac_rhamnosid_C"/>
</dbReference>
<dbReference type="Pfam" id="PF17389">
    <property type="entry name" value="Bac_rhamnosid6H"/>
    <property type="match status" value="1"/>
</dbReference>
<gene>
    <name evidence="9" type="ORF">DJ013_04545</name>
</gene>
<proteinExistence type="predicted"/>
<dbReference type="Pfam" id="PF05592">
    <property type="entry name" value="Bac_rhamnosid"/>
    <property type="match status" value="1"/>
</dbReference>
<comment type="catalytic activity">
    <reaction evidence="1">
        <text>Hydrolysis of terminal non-reducing alpha-L-rhamnose residues in alpha-L-rhamnosides.</text>
        <dbReference type="EC" id="3.2.1.40"/>
    </reaction>
</comment>
<dbReference type="Pfam" id="PF17390">
    <property type="entry name" value="Bac_rhamnosid_C"/>
    <property type="match status" value="1"/>
</dbReference>
<dbReference type="InterPro" id="IPR035396">
    <property type="entry name" value="Bac_rhamnosid6H"/>
</dbReference>
<keyword evidence="10" id="KW-1185">Reference proteome</keyword>
<dbReference type="Pfam" id="PF25788">
    <property type="entry name" value="Ig_Rha78A_N"/>
    <property type="match status" value="1"/>
</dbReference>
<evidence type="ECO:0000256" key="3">
    <source>
        <dbReference type="ARBA" id="ARBA00022801"/>
    </source>
</evidence>
<feature type="chain" id="PRO_5016432133" description="alpha-L-rhamnosidase" evidence="4">
    <location>
        <begin position="19"/>
        <end position="915"/>
    </location>
</feature>
<dbReference type="RefSeq" id="WP_111370579.1">
    <property type="nucleotide sequence ID" value="NZ_CP029480.1"/>
</dbReference>
<reference evidence="9 10" key="1">
    <citation type="submission" date="2018-05" db="EMBL/GenBank/DDBJ databases">
        <title>Complete genome sequence of Arcticibacterium luteifluviistationis SM1504T, a cytophagaceae bacterium isolated from Arctic surface seawater.</title>
        <authorList>
            <person name="Li Y."/>
            <person name="Qin Q.-L."/>
        </authorList>
    </citation>
    <scope>NUCLEOTIDE SEQUENCE [LARGE SCALE GENOMIC DNA]</scope>
    <source>
        <strain evidence="9 10">SM1504</strain>
    </source>
</reference>
<accession>A0A2Z4G8F5</accession>
<organism evidence="9 10">
    <name type="scientific">Arcticibacterium luteifluviistationis</name>
    <dbReference type="NCBI Taxonomy" id="1784714"/>
    <lineage>
        <taxon>Bacteria</taxon>
        <taxon>Pseudomonadati</taxon>
        <taxon>Bacteroidota</taxon>
        <taxon>Cytophagia</taxon>
        <taxon>Cytophagales</taxon>
        <taxon>Leadbetterellaceae</taxon>
        <taxon>Arcticibacterium</taxon>
    </lineage>
</organism>
<dbReference type="Pfam" id="PF08531">
    <property type="entry name" value="Bac_rhamnosid_N"/>
    <property type="match status" value="1"/>
</dbReference>
<dbReference type="InterPro" id="IPR008902">
    <property type="entry name" value="Rhamnosid_concanavalin"/>
</dbReference>
<dbReference type="SUPFAM" id="SSF48208">
    <property type="entry name" value="Six-hairpin glycosidases"/>
    <property type="match status" value="1"/>
</dbReference>
<name>A0A2Z4G8F5_9BACT</name>
<evidence type="ECO:0000256" key="1">
    <source>
        <dbReference type="ARBA" id="ARBA00001445"/>
    </source>
</evidence>
<dbReference type="Gene3D" id="2.60.40.10">
    <property type="entry name" value="Immunoglobulins"/>
    <property type="match status" value="1"/>
</dbReference>
<feature type="domain" description="Bacterial alpha-L-rhamnosidase N-terminal" evidence="6">
    <location>
        <begin position="180"/>
        <end position="358"/>
    </location>
</feature>
<evidence type="ECO:0000313" key="10">
    <source>
        <dbReference type="Proteomes" id="UP000249873"/>
    </source>
</evidence>
<dbReference type="PANTHER" id="PTHR33307:SF6">
    <property type="entry name" value="ALPHA-RHAMNOSIDASE (EUROFUNG)-RELATED"/>
    <property type="match status" value="1"/>
</dbReference>
<evidence type="ECO:0000259" key="7">
    <source>
        <dbReference type="Pfam" id="PF17389"/>
    </source>
</evidence>
<dbReference type="InterPro" id="IPR008928">
    <property type="entry name" value="6-hairpin_glycosidase_sf"/>
</dbReference>
<feature type="signal peptide" evidence="4">
    <location>
        <begin position="1"/>
        <end position="18"/>
    </location>
</feature>
<evidence type="ECO:0000313" key="9">
    <source>
        <dbReference type="EMBL" id="AWV97477.1"/>
    </source>
</evidence>
<keyword evidence="3" id="KW-0378">Hydrolase</keyword>
<evidence type="ECO:0000256" key="2">
    <source>
        <dbReference type="ARBA" id="ARBA00012652"/>
    </source>
</evidence>
<dbReference type="InterPro" id="IPR012341">
    <property type="entry name" value="6hp_glycosidase-like_sf"/>
</dbReference>
<evidence type="ECO:0000259" key="6">
    <source>
        <dbReference type="Pfam" id="PF08531"/>
    </source>
</evidence>
<dbReference type="Gene3D" id="1.50.10.10">
    <property type="match status" value="1"/>
</dbReference>
<feature type="domain" description="Alpha-L-rhamnosidase C-terminal" evidence="8">
    <location>
        <begin position="809"/>
        <end position="876"/>
    </location>
</feature>
<dbReference type="OrthoDB" id="9815108at2"/>
<dbReference type="Proteomes" id="UP000249873">
    <property type="component" value="Chromosome"/>
</dbReference>
<dbReference type="EC" id="3.2.1.40" evidence="2"/>
<dbReference type="AlphaFoldDB" id="A0A2Z4G8F5"/>
<sequence length="915" mass="103204">MRKTLLFLFLTTFSVAKAQLEVNKLTCEYLENPRVIDEVNPRLAWINTSKENIRGQKQTAYQIRVASSQNGLSAPDLWDSKKVGSEKNNRISYQGKALTSRQECWWQVRTWDKDGVAGEWSEPAFWRMGLLEKSDWQAKWIGAPWQGEEAIPKPGGGPQKKTEILPPPAPLLRKSFDIKKEVAKAVVFTTGLGYFELYANGKKVGNDVLVPNQTNYGKRPALTDAYIAVPDEFVAYKVMYLAYDITSSLKQGRNAIGGILGNGFYNAPRFWTASYGSPRFIAQLHVTYTDGTEEIIKTDETWKAAKSPILVDLVYDGEVYDARKEISGWSNANFDDSSWQNASLREAPYGDMVAHTAITDKVTKQYAPTKIEKLGKGHYKVDFPEEISGWLRLVNVTGPAGQKVHITFNGNLYSGENTYIFKGEGLEQYAPRFNWFVFSGVEITNWPGELKAENLLAEAVNTDLQEKATFQTSNDLFNQIHKIWKRSQLDNTHGGIASDCPHRERSGYTGDAQVTCNTVMHNYDAQAFYQKWVTDMRDAQIPETGYVPNGAPWQPGCGGGVAWGAAINIIPWEFYKQYGSKDMLADNYEAMKGYIRYMKTWQTPEGTMFSQREGQDGKPLKWWNLGEWAGVCTDCLPPDELVHTFYLWLCNDITAKTASVLGQSKEAALYQKQAKEAKSAFQEKFYNAETKSFGKYGANIFALKMGLPANLKAAVLNSLKKDIEENDGHFDTGIFGTRYFFEILSENNLSEVAYDALNKRSEPSFGRWVELGSTTSREHWSESGSYNHPMFGGGMAWFYTNLAGMQTDEKEPGYKHIIFKPEIDNDLQFANYSTQTPYGAASIRWQKISDDILSVYIEVPVGSEATLYAPYKEITKALEHGKSYKKSKGVKKSKGKKNMSFKLQSGVYSFDFSRN</sequence>
<dbReference type="KEGG" id="als:DJ013_04545"/>
<protein>
    <recommendedName>
        <fullName evidence="2">alpha-L-rhamnosidase</fullName>
        <ecNumber evidence="2">3.2.1.40</ecNumber>
    </recommendedName>
</protein>
<dbReference type="InterPro" id="IPR013737">
    <property type="entry name" value="Bac_rhamnosid_N"/>
</dbReference>
<evidence type="ECO:0000256" key="4">
    <source>
        <dbReference type="SAM" id="SignalP"/>
    </source>
</evidence>
<keyword evidence="4" id="KW-0732">Signal</keyword>
<evidence type="ECO:0000259" key="8">
    <source>
        <dbReference type="Pfam" id="PF17390"/>
    </source>
</evidence>
<dbReference type="Gene3D" id="2.60.120.260">
    <property type="entry name" value="Galactose-binding domain-like"/>
    <property type="match status" value="2"/>
</dbReference>
<dbReference type="InterPro" id="IPR016007">
    <property type="entry name" value="Alpha_rhamnosid"/>
</dbReference>
<feature type="domain" description="Alpha-L-rhamnosidase concanavalin-like" evidence="5">
    <location>
        <begin position="373"/>
        <end position="460"/>
    </location>
</feature>
<dbReference type="GO" id="GO:0030596">
    <property type="term" value="F:alpha-L-rhamnosidase activity"/>
    <property type="evidence" value="ECO:0007669"/>
    <property type="project" value="UniProtKB-EC"/>
</dbReference>
<dbReference type="EMBL" id="CP029480">
    <property type="protein sequence ID" value="AWV97477.1"/>
    <property type="molecule type" value="Genomic_DNA"/>
</dbReference>
<dbReference type="InterPro" id="IPR013783">
    <property type="entry name" value="Ig-like_fold"/>
</dbReference>
<dbReference type="Gene3D" id="2.60.420.10">
    <property type="entry name" value="Maltose phosphorylase, domain 3"/>
    <property type="match status" value="1"/>
</dbReference>